<comment type="caution">
    <text evidence="1">The sequence shown here is derived from an EMBL/GenBank/DDBJ whole genome shotgun (WGS) entry which is preliminary data.</text>
</comment>
<dbReference type="RefSeq" id="WP_317059501.1">
    <property type="nucleotide sequence ID" value="NZ_JAWHVL010000040.1"/>
</dbReference>
<dbReference type="Proteomes" id="UP001186047">
    <property type="component" value="Unassembled WGS sequence"/>
</dbReference>
<reference evidence="1" key="1">
    <citation type="submission" date="2023-10" db="EMBL/GenBank/DDBJ databases">
        <title>Production of high quality cheese from raw caw milk (raw cheese).</title>
        <authorList>
            <person name="Samouris G."/>
        </authorList>
    </citation>
    <scope>NUCLEOTIDE SEQUENCE</scope>
    <source>
        <strain evidence="1">M17-3</strain>
    </source>
</reference>
<dbReference type="InterPro" id="IPR012455">
    <property type="entry name" value="DUF1660"/>
</dbReference>
<sequence length="45" mass="5694">MKLLCKLFGHEWSEWKRYVPNGYEVRFCHRCEERERRVPGRRAKR</sequence>
<accession>A0AAE4SXP3</accession>
<evidence type="ECO:0000313" key="1">
    <source>
        <dbReference type="EMBL" id="MDV2633893.1"/>
    </source>
</evidence>
<proteinExistence type="predicted"/>
<protein>
    <submittedName>
        <fullName evidence="1">DUF1660 family phage protein</fullName>
    </submittedName>
</protein>
<gene>
    <name evidence="1" type="ORF">RZO31_13655</name>
</gene>
<dbReference type="Pfam" id="PF07874">
    <property type="entry name" value="DUF1660"/>
    <property type="match status" value="1"/>
</dbReference>
<organism evidence="1 2">
    <name type="scientific">Lactococcus lactis</name>
    <dbReference type="NCBI Taxonomy" id="1358"/>
    <lineage>
        <taxon>Bacteria</taxon>
        <taxon>Bacillati</taxon>
        <taxon>Bacillota</taxon>
        <taxon>Bacilli</taxon>
        <taxon>Lactobacillales</taxon>
        <taxon>Streptococcaceae</taxon>
        <taxon>Lactococcus</taxon>
    </lineage>
</organism>
<evidence type="ECO:0000313" key="2">
    <source>
        <dbReference type="Proteomes" id="UP001186047"/>
    </source>
</evidence>
<dbReference type="EMBL" id="JAWHVL010000040">
    <property type="protein sequence ID" value="MDV2633893.1"/>
    <property type="molecule type" value="Genomic_DNA"/>
</dbReference>
<dbReference type="AlphaFoldDB" id="A0AAE4SXP3"/>
<name>A0AAE4SXP3_9LACT</name>